<accession>A0A814T5U8</accession>
<dbReference type="EMBL" id="CAJOAY010001641">
    <property type="protein sequence ID" value="CAF3869309.1"/>
    <property type="molecule type" value="Genomic_DNA"/>
</dbReference>
<evidence type="ECO:0000256" key="1">
    <source>
        <dbReference type="SAM" id="Coils"/>
    </source>
</evidence>
<reference evidence="2" key="1">
    <citation type="submission" date="2021-02" db="EMBL/GenBank/DDBJ databases">
        <authorList>
            <person name="Nowell W R."/>
        </authorList>
    </citation>
    <scope>NUCLEOTIDE SEQUENCE</scope>
</reference>
<organism evidence="2 4">
    <name type="scientific">Adineta steineri</name>
    <dbReference type="NCBI Taxonomy" id="433720"/>
    <lineage>
        <taxon>Eukaryota</taxon>
        <taxon>Metazoa</taxon>
        <taxon>Spiralia</taxon>
        <taxon>Gnathifera</taxon>
        <taxon>Rotifera</taxon>
        <taxon>Eurotatoria</taxon>
        <taxon>Bdelloidea</taxon>
        <taxon>Adinetida</taxon>
        <taxon>Adinetidae</taxon>
        <taxon>Adineta</taxon>
    </lineage>
</organism>
<dbReference type="EMBL" id="CAJNON010000268">
    <property type="protein sequence ID" value="CAF1157003.1"/>
    <property type="molecule type" value="Genomic_DNA"/>
</dbReference>
<dbReference type="AlphaFoldDB" id="A0A814T5U8"/>
<comment type="caution">
    <text evidence="2">The sequence shown here is derived from an EMBL/GenBank/DDBJ whole genome shotgun (WGS) entry which is preliminary data.</text>
</comment>
<dbReference type="OrthoDB" id="9995294at2759"/>
<dbReference type="Proteomes" id="UP000663881">
    <property type="component" value="Unassembled WGS sequence"/>
</dbReference>
<keyword evidence="1" id="KW-0175">Coiled coil</keyword>
<proteinExistence type="predicted"/>
<name>A0A814T5U8_9BILA</name>
<gene>
    <name evidence="3" type="ORF">OKA104_LOCUS22502</name>
    <name evidence="2" type="ORF">VCS650_LOCUS23137</name>
</gene>
<evidence type="ECO:0000313" key="4">
    <source>
        <dbReference type="Proteomes" id="UP000663891"/>
    </source>
</evidence>
<dbReference type="Proteomes" id="UP000663891">
    <property type="component" value="Unassembled WGS sequence"/>
</dbReference>
<evidence type="ECO:0000313" key="3">
    <source>
        <dbReference type="EMBL" id="CAF3869309.1"/>
    </source>
</evidence>
<protein>
    <submittedName>
        <fullName evidence="2">Uncharacterized protein</fullName>
    </submittedName>
</protein>
<evidence type="ECO:0000313" key="2">
    <source>
        <dbReference type="EMBL" id="CAF1157003.1"/>
    </source>
</evidence>
<feature type="coiled-coil region" evidence="1">
    <location>
        <begin position="86"/>
        <end position="130"/>
    </location>
</feature>
<sequence length="353" mass="41613">MSFEQRIEKESERFQTLFNHISDTQWSEAAMPEAQSRLTTCQRQTRLTQVKIDTFKAIADKEHKRFLNIKKHSIKHAWHKFRGTLEQSLDEQEKIWLRELKKYQEEEQHLIVLKEEMNSAEKHMQQCQDTYNDYTTTKRELNELLDDLFSDVTSSYSNEDVLKHNLEIKKECLINLQNNERILKHVFHLLKKTSRALTISHRALNNALNMKTCHLFSYCCFANMAINSYFTKARDQSIQAQQLLTEAKRIYSNLLSIDNRHMTYDNSLFNTMFGNICLDTNIRKMTEESSNRLTCADTVLVSILLQIKEQVGKCEGDRDRTNKDIKRLATEYFHARVDIIRNIIESLNTNSST</sequence>